<feature type="transmembrane region" description="Helical" evidence="1">
    <location>
        <begin position="161"/>
        <end position="187"/>
    </location>
</feature>
<dbReference type="EMBL" id="FXAO01000007">
    <property type="protein sequence ID" value="SMG43625.1"/>
    <property type="molecule type" value="Genomic_DNA"/>
</dbReference>
<gene>
    <name evidence="2" type="ORF">SAMN03080602_03180</name>
</gene>
<feature type="transmembrane region" description="Helical" evidence="1">
    <location>
        <begin position="324"/>
        <end position="339"/>
    </location>
</feature>
<feature type="transmembrane region" description="Helical" evidence="1">
    <location>
        <begin position="99"/>
        <end position="116"/>
    </location>
</feature>
<keyword evidence="1" id="KW-0812">Transmembrane</keyword>
<evidence type="ECO:0008006" key="4">
    <source>
        <dbReference type="Google" id="ProtNLM"/>
    </source>
</evidence>
<feature type="transmembrane region" description="Helical" evidence="1">
    <location>
        <begin position="285"/>
        <end position="303"/>
    </location>
</feature>
<feature type="transmembrane region" description="Helical" evidence="1">
    <location>
        <begin position="58"/>
        <end position="79"/>
    </location>
</feature>
<protein>
    <recommendedName>
        <fullName evidence="4">O-antigen ligase</fullName>
    </recommendedName>
</protein>
<feature type="transmembrane region" description="Helical" evidence="1">
    <location>
        <begin position="128"/>
        <end position="149"/>
    </location>
</feature>
<dbReference type="Proteomes" id="UP000193420">
    <property type="component" value="Unassembled WGS sequence"/>
</dbReference>
<evidence type="ECO:0000313" key="3">
    <source>
        <dbReference type="Proteomes" id="UP000193420"/>
    </source>
</evidence>
<feature type="transmembrane region" description="Helical" evidence="1">
    <location>
        <begin position="6"/>
        <end position="22"/>
    </location>
</feature>
<dbReference type="STRING" id="188872.SAMN03080602_03180"/>
<proteinExistence type="predicted"/>
<sequence>MAVIEPIFIHDFLLVVATLFSIHKSSLRTKFPSIFLLILLALLYLIYSVTFLKWKGVYFVMIMRQFFLFFYLTCSYIIANKVFQKKENIIAAITFIKKLAKISIILQLLYFAYLYITIPNYSPLKGFSYLSAVGVMGIIIYGGYVLVYYKGLKKITLLSLTLLTSALLGHSSSFFAVFAIVLVHFYISFSPKIRFITLGVLGVVMMLLLQLPQFTDANASWRLMYWNHVLETSVSKNWLIFGNGFGLPYMTIEFAQTLADKINSTFMLTGVNNEFERWVTPPHNSFLTIVHHIGLLPAFLILIPLKNFLKQIFIVPKSNDREELFLFYALFGLIAWVSFNVILEVPHSAICFWLIYFTYIFYGKSKV</sequence>
<dbReference type="AlphaFoldDB" id="A0A1X7KS87"/>
<name>A0A1X7KS87_9FLAO</name>
<feature type="transmembrane region" description="Helical" evidence="1">
    <location>
        <begin position="34"/>
        <end position="52"/>
    </location>
</feature>
<evidence type="ECO:0000313" key="2">
    <source>
        <dbReference type="EMBL" id="SMG43625.1"/>
    </source>
</evidence>
<feature type="transmembrane region" description="Helical" evidence="1">
    <location>
        <begin position="345"/>
        <end position="362"/>
    </location>
</feature>
<keyword evidence="1" id="KW-1133">Transmembrane helix</keyword>
<organism evidence="2 3">
    <name type="scientific">Arenibacter troitsensis</name>
    <dbReference type="NCBI Taxonomy" id="188872"/>
    <lineage>
        <taxon>Bacteria</taxon>
        <taxon>Pseudomonadati</taxon>
        <taxon>Bacteroidota</taxon>
        <taxon>Flavobacteriia</taxon>
        <taxon>Flavobacteriales</taxon>
        <taxon>Flavobacteriaceae</taxon>
        <taxon>Arenibacter</taxon>
    </lineage>
</organism>
<keyword evidence="1" id="KW-0472">Membrane</keyword>
<reference evidence="3" key="1">
    <citation type="submission" date="2017-04" db="EMBL/GenBank/DDBJ databases">
        <authorList>
            <person name="Varghese N."/>
            <person name="Submissions S."/>
        </authorList>
    </citation>
    <scope>NUCLEOTIDE SEQUENCE [LARGE SCALE GENOMIC DNA]</scope>
    <source>
        <strain evidence="3">DSM 19835</strain>
    </source>
</reference>
<feature type="transmembrane region" description="Helical" evidence="1">
    <location>
        <begin position="193"/>
        <end position="211"/>
    </location>
</feature>
<accession>A0A1X7KS87</accession>
<evidence type="ECO:0000256" key="1">
    <source>
        <dbReference type="SAM" id="Phobius"/>
    </source>
</evidence>
<keyword evidence="3" id="KW-1185">Reference proteome</keyword>